<feature type="compositionally biased region" description="Basic residues" evidence="1">
    <location>
        <begin position="73"/>
        <end position="92"/>
    </location>
</feature>
<reference evidence="2 3" key="1">
    <citation type="journal article" date="2016" name="Mol. Biol. Evol.">
        <title>Comparative Genomics of Early-Diverging Mushroom-Forming Fungi Provides Insights into the Origins of Lignocellulose Decay Capabilities.</title>
        <authorList>
            <person name="Nagy L.G."/>
            <person name="Riley R."/>
            <person name="Tritt A."/>
            <person name="Adam C."/>
            <person name="Daum C."/>
            <person name="Floudas D."/>
            <person name="Sun H."/>
            <person name="Yadav J.S."/>
            <person name="Pangilinan J."/>
            <person name="Larsson K.H."/>
            <person name="Matsuura K."/>
            <person name="Barry K."/>
            <person name="Labutti K."/>
            <person name="Kuo R."/>
            <person name="Ohm R.A."/>
            <person name="Bhattacharya S.S."/>
            <person name="Shirouzu T."/>
            <person name="Yoshinaga Y."/>
            <person name="Martin F.M."/>
            <person name="Grigoriev I.V."/>
            <person name="Hibbett D.S."/>
        </authorList>
    </citation>
    <scope>NUCLEOTIDE SEQUENCE [LARGE SCALE GENOMIC DNA]</scope>
    <source>
        <strain evidence="2 3">CBS 109695</strain>
    </source>
</reference>
<organism evidence="2 3">
    <name type="scientific">Athelia psychrophila</name>
    <dbReference type="NCBI Taxonomy" id="1759441"/>
    <lineage>
        <taxon>Eukaryota</taxon>
        <taxon>Fungi</taxon>
        <taxon>Dikarya</taxon>
        <taxon>Basidiomycota</taxon>
        <taxon>Agaricomycotina</taxon>
        <taxon>Agaricomycetes</taxon>
        <taxon>Agaricomycetidae</taxon>
        <taxon>Atheliales</taxon>
        <taxon>Atheliaceae</taxon>
        <taxon>Athelia</taxon>
    </lineage>
</organism>
<proteinExistence type="predicted"/>
<keyword evidence="3" id="KW-1185">Reference proteome</keyword>
<evidence type="ECO:0000313" key="2">
    <source>
        <dbReference type="EMBL" id="KZP32886.1"/>
    </source>
</evidence>
<evidence type="ECO:0000313" key="3">
    <source>
        <dbReference type="Proteomes" id="UP000076532"/>
    </source>
</evidence>
<dbReference type="EMBL" id="KV417484">
    <property type="protein sequence ID" value="KZP32886.1"/>
    <property type="molecule type" value="Genomic_DNA"/>
</dbReference>
<feature type="region of interest" description="Disordered" evidence="1">
    <location>
        <begin position="66"/>
        <end position="96"/>
    </location>
</feature>
<dbReference type="AlphaFoldDB" id="A0A166VMQ5"/>
<accession>A0A166VMQ5</accession>
<gene>
    <name evidence="2" type="ORF">FIBSPDRAFT_848151</name>
</gene>
<evidence type="ECO:0000256" key="1">
    <source>
        <dbReference type="SAM" id="MobiDB-lite"/>
    </source>
</evidence>
<protein>
    <submittedName>
        <fullName evidence="2">Uncharacterized protein</fullName>
    </submittedName>
</protein>
<name>A0A166VMQ5_9AGAM</name>
<sequence>MPTYLLPPPSPGYATSSPYMHAGGYPQGYSPMPMSTHMQPMYTQQPQIMNGYGTGYYGNDPYYSSSSSGHYGSGHRSHHRHHHHGHHHHRHHSEPQYHYRDYNSASPVYYKHRTVGDRVMGAFGMPQAHIYQLR</sequence>
<dbReference type="OrthoDB" id="10645833at2759"/>
<dbReference type="Proteomes" id="UP000076532">
    <property type="component" value="Unassembled WGS sequence"/>
</dbReference>